<proteinExistence type="predicted"/>
<keyword evidence="1" id="KW-0677">Repeat</keyword>
<dbReference type="PANTHER" id="PTHR22904:SF523">
    <property type="entry name" value="STRESS-INDUCED-PHOSPHOPROTEIN 1"/>
    <property type="match status" value="1"/>
</dbReference>
<dbReference type="SUPFAM" id="SSF48452">
    <property type="entry name" value="TPR-like"/>
    <property type="match status" value="1"/>
</dbReference>
<dbReference type="AlphaFoldDB" id="A0A6B2LAN5"/>
<keyword evidence="2" id="KW-0802">TPR repeat</keyword>
<protein>
    <submittedName>
        <fullName evidence="3">Uncharacterized protein</fullName>
    </submittedName>
</protein>
<reference evidence="3" key="1">
    <citation type="journal article" date="2020" name="J. Eukaryot. Microbiol.">
        <title>De novo Sequencing, Assembly and Annotation of the Transcriptome for the Free-Living Testate Amoeba Arcella intermedia.</title>
        <authorList>
            <person name="Ribeiro G.M."/>
            <person name="Porfirio-Sousa A.L."/>
            <person name="Maurer-Alcala X.X."/>
            <person name="Katz L.A."/>
            <person name="Lahr D.J.G."/>
        </authorList>
    </citation>
    <scope>NUCLEOTIDE SEQUENCE</scope>
</reference>
<evidence type="ECO:0000256" key="1">
    <source>
        <dbReference type="ARBA" id="ARBA00022737"/>
    </source>
</evidence>
<sequence>MNKDNRALEDAEKCIQLKSDWPKGHFRRGVALAELLRHGEAILAVNHALSLVLATNAAPPAEMTNKLKEIVERVELNQDKNILPITDAHNLVSPQDYDAYVAKMKNGGETGDITPNDLEAIFLTCWTCSVARLQSHGNDSKRRPFVFFGTGYMGDGGTGLVPLVDNVNIELVANLLRKLTKDLKLRFIITVAIKANSYGLPYEKNPNATAWKNKKKEGVFIQLDSKHRAGMFFLPIGARKRGMFTFAQDQLEELDMETFKILPNILHN</sequence>
<dbReference type="GO" id="GO:0051879">
    <property type="term" value="F:Hsp90 protein binding"/>
    <property type="evidence" value="ECO:0007669"/>
    <property type="project" value="TreeGrafter"/>
</dbReference>
<dbReference type="PANTHER" id="PTHR22904">
    <property type="entry name" value="TPR REPEAT CONTAINING PROTEIN"/>
    <property type="match status" value="1"/>
</dbReference>
<organism evidence="3">
    <name type="scientific">Arcella intermedia</name>
    <dbReference type="NCBI Taxonomy" id="1963864"/>
    <lineage>
        <taxon>Eukaryota</taxon>
        <taxon>Amoebozoa</taxon>
        <taxon>Tubulinea</taxon>
        <taxon>Elardia</taxon>
        <taxon>Arcellinida</taxon>
        <taxon>Sphaerothecina</taxon>
        <taxon>Arcellidae</taxon>
        <taxon>Arcella</taxon>
    </lineage>
</organism>
<evidence type="ECO:0000313" key="3">
    <source>
        <dbReference type="EMBL" id="NDV34001.1"/>
    </source>
</evidence>
<accession>A0A6B2LAN5</accession>
<dbReference type="InterPro" id="IPR011990">
    <property type="entry name" value="TPR-like_helical_dom_sf"/>
</dbReference>
<name>A0A6B2LAN5_9EUKA</name>
<dbReference type="EMBL" id="GIBP01005032">
    <property type="protein sequence ID" value="NDV34001.1"/>
    <property type="molecule type" value="Transcribed_RNA"/>
</dbReference>
<dbReference type="Gene3D" id="1.25.40.10">
    <property type="entry name" value="Tetratricopeptide repeat domain"/>
    <property type="match status" value="1"/>
</dbReference>
<evidence type="ECO:0000256" key="2">
    <source>
        <dbReference type="ARBA" id="ARBA00022803"/>
    </source>
</evidence>